<evidence type="ECO:0000313" key="2">
    <source>
        <dbReference type="Proteomes" id="UP000009022"/>
    </source>
</evidence>
<organism evidence="1 2">
    <name type="scientific">Trichoplax adhaerens</name>
    <name type="common">Trichoplax reptans</name>
    <dbReference type="NCBI Taxonomy" id="10228"/>
    <lineage>
        <taxon>Eukaryota</taxon>
        <taxon>Metazoa</taxon>
        <taxon>Placozoa</taxon>
        <taxon>Uniplacotomia</taxon>
        <taxon>Trichoplacea</taxon>
        <taxon>Trichoplacidae</taxon>
        <taxon>Trichoplax</taxon>
    </lineage>
</organism>
<dbReference type="AlphaFoldDB" id="B3RTD9"/>
<gene>
    <name evidence="1" type="ORF">TRIADDRAFT_54929</name>
</gene>
<sequence length="363" mass="41806">MDLKFTDCTTFSLGFNPVKQKSEGNVEMIQSNKEGQDYQDPIISKFSSRSRTEGIDHLISCNSSISASYLPPKITSTICQNNYIVNNPSTTDLSQQGLNELYQTRHNSELKQSISDDLNQDNVKDHDINESLLPSEHYSIINPCSIPSSMSIISNFGTWKNYLGYTTKENTLQFFVYTLQALITQFESNTDAASYLQDNLHQYTISCNRYHYDAINAAVVILTGRNSINFNHHIGNSTCRVGIMPLTGHFKIFIQFYNKFLKQLYPLKTAIYRKKVKSKGKKSYLVEVVANLHLCCFRKRCKLTSLIDHLKYDLRNFVDPYLPTIRAHLVSIKMNNPELRQVMINHELFTRSERENMLYNILN</sequence>
<name>B3RTD9_TRIAD</name>
<dbReference type="InParanoid" id="B3RTD9"/>
<dbReference type="HOGENOM" id="CLU_763614_0_0_1"/>
<reference evidence="1 2" key="1">
    <citation type="journal article" date="2008" name="Nature">
        <title>The Trichoplax genome and the nature of placozoans.</title>
        <authorList>
            <person name="Srivastava M."/>
            <person name="Begovic E."/>
            <person name="Chapman J."/>
            <person name="Putnam N.H."/>
            <person name="Hellsten U."/>
            <person name="Kawashima T."/>
            <person name="Kuo A."/>
            <person name="Mitros T."/>
            <person name="Salamov A."/>
            <person name="Carpenter M.L."/>
            <person name="Signorovitch A.Y."/>
            <person name="Moreno M.A."/>
            <person name="Kamm K."/>
            <person name="Grimwood J."/>
            <person name="Schmutz J."/>
            <person name="Shapiro H."/>
            <person name="Grigoriev I.V."/>
            <person name="Buss L.W."/>
            <person name="Schierwater B."/>
            <person name="Dellaporta S.L."/>
            <person name="Rokhsar D.S."/>
        </authorList>
    </citation>
    <scope>NUCLEOTIDE SEQUENCE [LARGE SCALE GENOMIC DNA]</scope>
    <source>
        <strain evidence="1 2">Grell-BS-1999</strain>
    </source>
</reference>
<proteinExistence type="predicted"/>
<dbReference type="CTD" id="6751888"/>
<dbReference type="RefSeq" id="XP_002111204.1">
    <property type="nucleotide sequence ID" value="XM_002111168.1"/>
</dbReference>
<dbReference type="EMBL" id="DS985243">
    <property type="protein sequence ID" value="EDV27208.1"/>
    <property type="molecule type" value="Genomic_DNA"/>
</dbReference>
<dbReference type="GeneID" id="6751888"/>
<dbReference type="KEGG" id="tad:TRIADDRAFT_54929"/>
<accession>B3RTD9</accession>
<evidence type="ECO:0000313" key="1">
    <source>
        <dbReference type="EMBL" id="EDV27208.1"/>
    </source>
</evidence>
<protein>
    <submittedName>
        <fullName evidence="1">Uncharacterized protein</fullName>
    </submittedName>
</protein>
<keyword evidence="2" id="KW-1185">Reference proteome</keyword>
<dbReference type="Proteomes" id="UP000009022">
    <property type="component" value="Unassembled WGS sequence"/>
</dbReference>